<dbReference type="RefSeq" id="WP_212610470.1">
    <property type="nucleotide sequence ID" value="NZ_CP073910.1"/>
</dbReference>
<dbReference type="EMBL" id="CP073910">
    <property type="protein sequence ID" value="QUT07300.1"/>
    <property type="molecule type" value="Genomic_DNA"/>
</dbReference>
<evidence type="ECO:0000313" key="2">
    <source>
        <dbReference type="EMBL" id="QUT07300.1"/>
    </source>
</evidence>
<name>A0A975Q2S1_9SPHN</name>
<dbReference type="KEGG" id="spph:KFK14_07800"/>
<keyword evidence="1" id="KW-1133">Transmembrane helix</keyword>
<feature type="transmembrane region" description="Helical" evidence="1">
    <location>
        <begin position="15"/>
        <end position="35"/>
    </location>
</feature>
<keyword evidence="1" id="KW-0812">Transmembrane</keyword>
<keyword evidence="1" id="KW-0472">Membrane</keyword>
<keyword evidence="3" id="KW-1185">Reference proteome</keyword>
<dbReference type="Proteomes" id="UP000681425">
    <property type="component" value="Chromosome"/>
</dbReference>
<evidence type="ECO:0000256" key="1">
    <source>
        <dbReference type="SAM" id="Phobius"/>
    </source>
</evidence>
<dbReference type="AlphaFoldDB" id="A0A975Q2S1"/>
<organism evidence="2 3">
    <name type="scientific">Sphingobium phenoxybenzoativorans</name>
    <dbReference type="NCBI Taxonomy" id="1592790"/>
    <lineage>
        <taxon>Bacteria</taxon>
        <taxon>Pseudomonadati</taxon>
        <taxon>Pseudomonadota</taxon>
        <taxon>Alphaproteobacteria</taxon>
        <taxon>Sphingomonadales</taxon>
        <taxon>Sphingomonadaceae</taxon>
        <taxon>Sphingobium</taxon>
    </lineage>
</organism>
<reference evidence="2" key="1">
    <citation type="submission" date="2021-04" db="EMBL/GenBank/DDBJ databases">
        <title>Isolation of p-tert-butylphenol degrading bacteria Sphingobium phenoxybenzoativorans Tas13 from active sludge.</title>
        <authorList>
            <person name="Li Y."/>
        </authorList>
    </citation>
    <scope>NUCLEOTIDE SEQUENCE</scope>
    <source>
        <strain evidence="2">Tas13</strain>
    </source>
</reference>
<protein>
    <submittedName>
        <fullName evidence="2">Uncharacterized protein</fullName>
    </submittedName>
</protein>
<proteinExistence type="predicted"/>
<sequence>MAGEPTFLGIVAGDWLQAGATIFAVVGTILGTLHIERKNREAANQEDVNRVTEVVTAMQVAAAAIRAGLPEDATNYDHYAKSLSMQTALKTALDMYHFVRADTKVKDLKLWRALKSLDEVLTTHGKTVENELRIFNTDGNHTAVFDINRQKVMAASVPIDTAAQDVLAATPD</sequence>
<evidence type="ECO:0000313" key="3">
    <source>
        <dbReference type="Proteomes" id="UP000681425"/>
    </source>
</evidence>
<accession>A0A975Q2S1</accession>
<gene>
    <name evidence="2" type="ORF">KFK14_07800</name>
</gene>